<proteinExistence type="predicted"/>
<dbReference type="EMBL" id="LR862146">
    <property type="protein sequence ID" value="CAD1826967.1"/>
    <property type="molecule type" value="Genomic_DNA"/>
</dbReference>
<dbReference type="AlphaFoldDB" id="A0A6V7P834"/>
<gene>
    <name evidence="1" type="ORF">CB5_LOCUS10178</name>
</gene>
<organism evidence="1">
    <name type="scientific">Ananas comosus var. bracteatus</name>
    <name type="common">red pineapple</name>
    <dbReference type="NCBI Taxonomy" id="296719"/>
    <lineage>
        <taxon>Eukaryota</taxon>
        <taxon>Viridiplantae</taxon>
        <taxon>Streptophyta</taxon>
        <taxon>Embryophyta</taxon>
        <taxon>Tracheophyta</taxon>
        <taxon>Spermatophyta</taxon>
        <taxon>Magnoliopsida</taxon>
        <taxon>Liliopsida</taxon>
        <taxon>Poales</taxon>
        <taxon>Bromeliaceae</taxon>
        <taxon>Bromelioideae</taxon>
        <taxon>Ananas</taxon>
    </lineage>
</organism>
<protein>
    <submittedName>
        <fullName evidence="1">Uncharacterized protein</fullName>
    </submittedName>
</protein>
<evidence type="ECO:0000313" key="1">
    <source>
        <dbReference type="EMBL" id="CAD1826967.1"/>
    </source>
</evidence>
<reference evidence="1" key="1">
    <citation type="submission" date="2020-07" db="EMBL/GenBank/DDBJ databases">
        <authorList>
            <person name="Lin J."/>
        </authorList>
    </citation>
    <scope>NUCLEOTIDE SEQUENCE</scope>
</reference>
<sequence>MDHLSKAPPAKVYRTSRAPPYDFAGPARAHFAKEDTATIAVQQLNFALIYKTLILSTDSYLFFSLSSSPDTGTLQTLTLVSISCINHRVERSKSRVAVVSNKAPLVFHCDRRIELF</sequence>
<name>A0A6V7P834_ANACO</name>
<accession>A0A6V7P834</accession>